<gene>
    <name evidence="5" type="ORF">Taro_005137</name>
</gene>
<dbReference type="SUPFAM" id="SSF51445">
    <property type="entry name" value="(Trans)glycosidases"/>
    <property type="match status" value="1"/>
</dbReference>
<dbReference type="OrthoDB" id="1657402at2759"/>
<dbReference type="EMBL" id="NMUH01000142">
    <property type="protein sequence ID" value="MQL72784.1"/>
    <property type="molecule type" value="Genomic_DNA"/>
</dbReference>
<dbReference type="InterPro" id="IPR017853">
    <property type="entry name" value="GH"/>
</dbReference>
<dbReference type="EC" id="3.2.1.23" evidence="3"/>
<evidence type="ECO:0000313" key="5">
    <source>
        <dbReference type="EMBL" id="MQL72784.1"/>
    </source>
</evidence>
<keyword evidence="6" id="KW-1185">Reference proteome</keyword>
<evidence type="ECO:0000256" key="3">
    <source>
        <dbReference type="ARBA" id="ARBA00012756"/>
    </source>
</evidence>
<protein>
    <recommendedName>
        <fullName evidence="3">beta-galactosidase</fullName>
        <ecNumber evidence="3">3.2.1.23</ecNumber>
    </recommendedName>
</protein>
<comment type="similarity">
    <text evidence="2">Belongs to the glycosyl hydrolase 35 family.</text>
</comment>
<dbReference type="AlphaFoldDB" id="A0A843TTQ1"/>
<comment type="catalytic activity">
    <reaction evidence="1">
        <text>Hydrolysis of terminal non-reducing beta-D-galactose residues in beta-D-galactosides.</text>
        <dbReference type="EC" id="3.2.1.23"/>
    </reaction>
</comment>
<accession>A0A843TTQ1</accession>
<organism evidence="5 6">
    <name type="scientific">Colocasia esculenta</name>
    <name type="common">Wild taro</name>
    <name type="synonym">Arum esculentum</name>
    <dbReference type="NCBI Taxonomy" id="4460"/>
    <lineage>
        <taxon>Eukaryota</taxon>
        <taxon>Viridiplantae</taxon>
        <taxon>Streptophyta</taxon>
        <taxon>Embryophyta</taxon>
        <taxon>Tracheophyta</taxon>
        <taxon>Spermatophyta</taxon>
        <taxon>Magnoliopsida</taxon>
        <taxon>Liliopsida</taxon>
        <taxon>Araceae</taxon>
        <taxon>Aroideae</taxon>
        <taxon>Colocasieae</taxon>
        <taxon>Colocasia</taxon>
    </lineage>
</organism>
<evidence type="ECO:0000256" key="2">
    <source>
        <dbReference type="ARBA" id="ARBA00009809"/>
    </source>
</evidence>
<comment type="caution">
    <text evidence="5">The sequence shown here is derived from an EMBL/GenBank/DDBJ whole genome shotgun (WGS) entry which is preliminary data.</text>
</comment>
<name>A0A843TTQ1_COLES</name>
<dbReference type="Gene3D" id="3.20.20.80">
    <property type="entry name" value="Glycosidases"/>
    <property type="match status" value="1"/>
</dbReference>
<dbReference type="GO" id="GO:0004565">
    <property type="term" value="F:beta-galactosidase activity"/>
    <property type="evidence" value="ECO:0007669"/>
    <property type="project" value="UniProtKB-EC"/>
</dbReference>
<proteinExistence type="inferred from homology"/>
<dbReference type="PANTHER" id="PTHR23421">
    <property type="entry name" value="BETA-GALACTOSIDASE RELATED"/>
    <property type="match status" value="1"/>
</dbReference>
<reference evidence="5" key="1">
    <citation type="submission" date="2017-07" db="EMBL/GenBank/DDBJ databases">
        <title>Taro Niue Genome Assembly and Annotation.</title>
        <authorList>
            <person name="Atibalentja N."/>
            <person name="Keating K."/>
            <person name="Fields C.J."/>
        </authorList>
    </citation>
    <scope>NUCLEOTIDE SEQUENCE</scope>
    <source>
        <strain evidence="5">Niue_2</strain>
        <tissue evidence="5">Leaf</tissue>
    </source>
</reference>
<dbReference type="Pfam" id="PF01301">
    <property type="entry name" value="Glyco_hydro_35"/>
    <property type="match status" value="1"/>
</dbReference>
<feature type="domain" description="Glycoside hydrolase 35 catalytic" evidence="4">
    <location>
        <begin position="179"/>
        <end position="325"/>
    </location>
</feature>
<dbReference type="PRINTS" id="PR00742">
    <property type="entry name" value="GLHYDRLASE35"/>
</dbReference>
<dbReference type="InterPro" id="IPR001944">
    <property type="entry name" value="Glycoside_Hdrlase_35"/>
</dbReference>
<dbReference type="InterPro" id="IPR031330">
    <property type="entry name" value="Gly_Hdrlase_35_cat"/>
</dbReference>
<evidence type="ECO:0000313" key="6">
    <source>
        <dbReference type="Proteomes" id="UP000652761"/>
    </source>
</evidence>
<sequence length="347" mass="38852">MGLQVDQAIDNIFIHSYGKEEEGAIYLIRRSAPQAYRVHTQRPVFVAPPTLPPSLRSSVVDSELTRRKWKLEEMAGSCQIRPLSLSLSPLCSSSLSLSLSTLFPHFNGATGQCHGPSLPYTYTRVGRAQLRLAPSCVPHLLYWHPSVMAETTLHLAVLLWLCCLLPTAFPANVTYDRRSLIIGGQRKLILSGSIHYPRSVPAMWPGLVAAAKEGGLDTIETYVFWNGHEPSPGKYYFEDRFDLVKFVRIVQEAGMYMILRIGPFVAAEWNFGGVPAWLHYVPGTVFRSDSEPWKAHMKSFMTLIVNLMKKEKFFASQGGPIILAQASPTLFFACLRYEVTYQLGNNA</sequence>
<dbReference type="Proteomes" id="UP000652761">
    <property type="component" value="Unassembled WGS sequence"/>
</dbReference>
<evidence type="ECO:0000256" key="1">
    <source>
        <dbReference type="ARBA" id="ARBA00001412"/>
    </source>
</evidence>
<evidence type="ECO:0000259" key="4">
    <source>
        <dbReference type="Pfam" id="PF01301"/>
    </source>
</evidence>
<dbReference type="GO" id="GO:0005975">
    <property type="term" value="P:carbohydrate metabolic process"/>
    <property type="evidence" value="ECO:0007669"/>
    <property type="project" value="InterPro"/>
</dbReference>